<dbReference type="Proteomes" id="UP000606172">
    <property type="component" value="Unassembled WGS sequence"/>
</dbReference>
<proteinExistence type="predicted"/>
<evidence type="ECO:0000313" key="2">
    <source>
        <dbReference type="Proteomes" id="UP000606172"/>
    </source>
</evidence>
<organism evidence="1 2">
    <name type="scientific">Sinosporangium siamense</name>
    <dbReference type="NCBI Taxonomy" id="1367973"/>
    <lineage>
        <taxon>Bacteria</taxon>
        <taxon>Bacillati</taxon>
        <taxon>Actinomycetota</taxon>
        <taxon>Actinomycetes</taxon>
        <taxon>Streptosporangiales</taxon>
        <taxon>Streptosporangiaceae</taxon>
        <taxon>Sinosporangium</taxon>
    </lineage>
</organism>
<evidence type="ECO:0008006" key="3">
    <source>
        <dbReference type="Google" id="ProtNLM"/>
    </source>
</evidence>
<dbReference type="AlphaFoldDB" id="A0A919RMK3"/>
<accession>A0A919RMK3</accession>
<dbReference type="SUPFAM" id="SSF52096">
    <property type="entry name" value="ClpP/crotonase"/>
    <property type="match status" value="1"/>
</dbReference>
<dbReference type="InterPro" id="IPR053545">
    <property type="entry name" value="Enoyl-CoA_hydratase-like"/>
</dbReference>
<dbReference type="Gene3D" id="3.90.226.10">
    <property type="entry name" value="2-enoyl-CoA Hydratase, Chain A, domain 1"/>
    <property type="match status" value="1"/>
</dbReference>
<name>A0A919RMK3_9ACTN</name>
<dbReference type="InterPro" id="IPR029045">
    <property type="entry name" value="ClpP/crotonase-like_dom_sf"/>
</dbReference>
<dbReference type="NCBIfam" id="NF042431">
    <property type="entry name" value="EnCoAhydt_DpgB"/>
    <property type="match status" value="1"/>
</dbReference>
<comment type="caution">
    <text evidence="1">The sequence shown here is derived from an EMBL/GenBank/DDBJ whole genome shotgun (WGS) entry which is preliminary data.</text>
</comment>
<keyword evidence="2" id="KW-1185">Reference proteome</keyword>
<evidence type="ECO:0000313" key="1">
    <source>
        <dbReference type="EMBL" id="GII96323.1"/>
    </source>
</evidence>
<dbReference type="EMBL" id="BOOW01000043">
    <property type="protein sequence ID" value="GII96323.1"/>
    <property type="molecule type" value="Genomic_DNA"/>
</dbReference>
<sequence length="227" mass="23843">MVSPGMGDDLTLRVDGGRALTAASIRELDALCDRADAAVQPDGREPGLVTVHVTGVPPAGWTEDLTVGLVTKWERAVRRFERLGRLTTAVVYDDCAGPALDVLLAADVRIATPEARLLLPTGHDATWPGMAVHRLAQQAGAAGIRRAVLLGTPITASRGLALGLLDEVREDTSAALAALAETSRALAAPEIAIRRRLILDAVSTGFEEALGAHLAAADRFLRREAAP</sequence>
<reference evidence="1" key="1">
    <citation type="submission" date="2021-01" db="EMBL/GenBank/DDBJ databases">
        <title>Whole genome shotgun sequence of Sinosporangium siamense NBRC 109515.</title>
        <authorList>
            <person name="Komaki H."/>
            <person name="Tamura T."/>
        </authorList>
    </citation>
    <scope>NUCLEOTIDE SEQUENCE</scope>
    <source>
        <strain evidence="1">NBRC 109515</strain>
    </source>
</reference>
<gene>
    <name evidence="1" type="ORF">Ssi02_65540</name>
</gene>
<protein>
    <recommendedName>
        <fullName evidence="3">(3,5-dihydroxycyclohex-3-enyl)acetyl-CoA dehydratase subunit B</fullName>
    </recommendedName>
</protein>